<accession>A0ACC0YQP1</accession>
<protein>
    <submittedName>
        <fullName evidence="1">Uncharacterized protein</fullName>
    </submittedName>
</protein>
<keyword evidence="2" id="KW-1185">Reference proteome</keyword>
<evidence type="ECO:0000313" key="2">
    <source>
        <dbReference type="Proteomes" id="UP001163603"/>
    </source>
</evidence>
<gene>
    <name evidence="1" type="ORF">Pint_26875</name>
</gene>
<dbReference type="Proteomes" id="UP001163603">
    <property type="component" value="Chromosome 5"/>
</dbReference>
<comment type="caution">
    <text evidence="1">The sequence shown here is derived from an EMBL/GenBank/DDBJ whole genome shotgun (WGS) entry which is preliminary data.</text>
</comment>
<proteinExistence type="predicted"/>
<reference evidence="2" key="1">
    <citation type="journal article" date="2023" name="G3 (Bethesda)">
        <title>Genome assembly and association tests identify interacting loci associated with vigor, precocity, and sex in interspecific pistachio rootstocks.</title>
        <authorList>
            <person name="Palmer W."/>
            <person name="Jacygrad E."/>
            <person name="Sagayaradj S."/>
            <person name="Cavanaugh K."/>
            <person name="Han R."/>
            <person name="Bertier L."/>
            <person name="Beede B."/>
            <person name="Kafkas S."/>
            <person name="Golino D."/>
            <person name="Preece J."/>
            <person name="Michelmore R."/>
        </authorList>
    </citation>
    <scope>NUCLEOTIDE SEQUENCE [LARGE SCALE GENOMIC DNA]</scope>
</reference>
<organism evidence="1 2">
    <name type="scientific">Pistacia integerrima</name>
    <dbReference type="NCBI Taxonomy" id="434235"/>
    <lineage>
        <taxon>Eukaryota</taxon>
        <taxon>Viridiplantae</taxon>
        <taxon>Streptophyta</taxon>
        <taxon>Embryophyta</taxon>
        <taxon>Tracheophyta</taxon>
        <taxon>Spermatophyta</taxon>
        <taxon>Magnoliopsida</taxon>
        <taxon>eudicotyledons</taxon>
        <taxon>Gunneridae</taxon>
        <taxon>Pentapetalae</taxon>
        <taxon>rosids</taxon>
        <taxon>malvids</taxon>
        <taxon>Sapindales</taxon>
        <taxon>Anacardiaceae</taxon>
        <taxon>Pistacia</taxon>
    </lineage>
</organism>
<dbReference type="EMBL" id="CM047740">
    <property type="protein sequence ID" value="KAJ0040380.1"/>
    <property type="molecule type" value="Genomic_DNA"/>
</dbReference>
<name>A0ACC0YQP1_9ROSI</name>
<evidence type="ECO:0000313" key="1">
    <source>
        <dbReference type="EMBL" id="KAJ0040380.1"/>
    </source>
</evidence>
<sequence>MGKLWHVEIDYTDNGVCFLNGWQKFVEDTMVIKVLMFKIFGKSACEKREINSNAGIDVEIKRKEDDVIDDKSDDFIANEEENIEEGEGEGEEEASMNHRAKRSAEIRVKIIQFFPCSFEFTLCMAESHRDM</sequence>